<dbReference type="RefSeq" id="WP_245029440.1">
    <property type="nucleotide sequence ID" value="NZ_CP095075.1"/>
</dbReference>
<protein>
    <submittedName>
        <fullName evidence="2">Uncharacterized protein</fullName>
    </submittedName>
</protein>
<sequence>MLMHIFTGDPAVIESGSHAIRIMFAMSILIGVQVVSGILYQVLGMAKPEPFHGASSSIPYSARIDSP</sequence>
<feature type="transmembrane region" description="Helical" evidence="1">
    <location>
        <begin position="20"/>
        <end position="43"/>
    </location>
</feature>
<dbReference type="EMBL" id="CP095075">
    <property type="protein sequence ID" value="UOR10339.1"/>
    <property type="molecule type" value="Genomic_DNA"/>
</dbReference>
<keyword evidence="3" id="KW-1185">Reference proteome</keyword>
<keyword evidence="1" id="KW-1133">Transmembrane helix</keyword>
<name>A0ABY4H6Y3_9BACI</name>
<evidence type="ECO:0000313" key="3">
    <source>
        <dbReference type="Proteomes" id="UP000830326"/>
    </source>
</evidence>
<accession>A0ABY4H6Y3</accession>
<dbReference type="Proteomes" id="UP000830326">
    <property type="component" value="Chromosome"/>
</dbReference>
<keyword evidence="1" id="KW-0812">Transmembrane</keyword>
<evidence type="ECO:0000313" key="2">
    <source>
        <dbReference type="EMBL" id="UOR10339.1"/>
    </source>
</evidence>
<reference evidence="2" key="1">
    <citation type="submission" date="2022-04" db="EMBL/GenBank/DDBJ databases">
        <title>Halobacillus sp. isolated from saltern.</title>
        <authorList>
            <person name="Won M."/>
            <person name="Lee C.-M."/>
            <person name="Woen H.-Y."/>
            <person name="Kwon S.-W."/>
        </authorList>
    </citation>
    <scope>NUCLEOTIDE SEQUENCE</scope>
    <source>
        <strain evidence="2">SSHM10-5</strain>
    </source>
</reference>
<organism evidence="2 3">
    <name type="scientific">Halobacillus amylolyticus</name>
    <dbReference type="NCBI Taxonomy" id="2932259"/>
    <lineage>
        <taxon>Bacteria</taxon>
        <taxon>Bacillati</taxon>
        <taxon>Bacillota</taxon>
        <taxon>Bacilli</taxon>
        <taxon>Bacillales</taxon>
        <taxon>Bacillaceae</taxon>
        <taxon>Halobacillus</taxon>
    </lineage>
</organism>
<gene>
    <name evidence="2" type="ORF">MUO15_11565</name>
</gene>
<proteinExistence type="predicted"/>
<keyword evidence="1" id="KW-0472">Membrane</keyword>
<evidence type="ECO:0000256" key="1">
    <source>
        <dbReference type="SAM" id="Phobius"/>
    </source>
</evidence>